<dbReference type="GO" id="GO:0030976">
    <property type="term" value="F:thiamine pyrophosphate binding"/>
    <property type="evidence" value="ECO:0007669"/>
    <property type="project" value="UniProtKB-UniRule"/>
</dbReference>
<dbReference type="GO" id="GO:0009097">
    <property type="term" value="P:isoleucine biosynthetic process"/>
    <property type="evidence" value="ECO:0007669"/>
    <property type="project" value="UniProtKB-UniPathway"/>
</dbReference>
<evidence type="ECO:0000256" key="10">
    <source>
        <dbReference type="ARBA" id="ARBA00022842"/>
    </source>
</evidence>
<evidence type="ECO:0000256" key="6">
    <source>
        <dbReference type="ARBA" id="ARBA00022630"/>
    </source>
</evidence>
<feature type="domain" description="Thiamine pyrophosphate enzyme N-terminal TPP-binding" evidence="17">
    <location>
        <begin position="6"/>
        <end position="122"/>
    </location>
</feature>
<dbReference type="CDD" id="cd07035">
    <property type="entry name" value="TPP_PYR_POX_like"/>
    <property type="match status" value="1"/>
</dbReference>
<evidence type="ECO:0000256" key="1">
    <source>
        <dbReference type="ARBA" id="ARBA00004974"/>
    </source>
</evidence>
<dbReference type="RefSeq" id="WP_133794828.1">
    <property type="nucleotide sequence ID" value="NZ_SOCA01000002.1"/>
</dbReference>
<keyword evidence="19" id="KW-1185">Reference proteome</keyword>
<evidence type="ECO:0000256" key="4">
    <source>
        <dbReference type="ARBA" id="ARBA00013145"/>
    </source>
</evidence>
<keyword evidence="10 14" id="KW-0460">Magnesium</keyword>
<evidence type="ECO:0000259" key="17">
    <source>
        <dbReference type="Pfam" id="PF02776"/>
    </source>
</evidence>
<dbReference type="PROSITE" id="PS00187">
    <property type="entry name" value="TPP_ENZYMES"/>
    <property type="match status" value="1"/>
</dbReference>
<feature type="domain" description="Thiamine pyrophosphate enzyme central" evidence="15">
    <location>
        <begin position="199"/>
        <end position="334"/>
    </location>
</feature>
<evidence type="ECO:0000256" key="9">
    <source>
        <dbReference type="ARBA" id="ARBA00022827"/>
    </source>
</evidence>
<dbReference type="InterPro" id="IPR012846">
    <property type="entry name" value="Acetolactate_synth_lsu"/>
</dbReference>
<dbReference type="InterPro" id="IPR039368">
    <property type="entry name" value="AHAS_TPP"/>
</dbReference>
<proteinExistence type="inferred from homology"/>
<evidence type="ECO:0000256" key="3">
    <source>
        <dbReference type="ARBA" id="ARBA00007812"/>
    </source>
</evidence>
<comment type="caution">
    <text evidence="18">The sequence shown here is derived from an EMBL/GenBank/DDBJ whole genome shotgun (WGS) entry which is preliminary data.</text>
</comment>
<dbReference type="InterPro" id="IPR029061">
    <property type="entry name" value="THDP-binding"/>
</dbReference>
<dbReference type="InterPro" id="IPR012001">
    <property type="entry name" value="Thiamin_PyroP_enz_TPP-bd_dom"/>
</dbReference>
<evidence type="ECO:0000313" key="19">
    <source>
        <dbReference type="Proteomes" id="UP000295662"/>
    </source>
</evidence>
<organism evidence="18 19">
    <name type="scientific">Prosthecobacter fusiformis</name>
    <dbReference type="NCBI Taxonomy" id="48464"/>
    <lineage>
        <taxon>Bacteria</taxon>
        <taxon>Pseudomonadati</taxon>
        <taxon>Verrucomicrobiota</taxon>
        <taxon>Verrucomicrobiia</taxon>
        <taxon>Verrucomicrobiales</taxon>
        <taxon>Verrucomicrobiaceae</taxon>
        <taxon>Prosthecobacter</taxon>
    </lineage>
</organism>
<dbReference type="NCBIfam" id="TIGR00118">
    <property type="entry name" value="acolac_lg"/>
    <property type="match status" value="1"/>
</dbReference>
<dbReference type="EMBL" id="SOCA01000002">
    <property type="protein sequence ID" value="TDU73360.1"/>
    <property type="molecule type" value="Genomic_DNA"/>
</dbReference>
<dbReference type="OrthoDB" id="4494979at2"/>
<dbReference type="GO" id="GO:0050660">
    <property type="term" value="F:flavin adenine dinucleotide binding"/>
    <property type="evidence" value="ECO:0007669"/>
    <property type="project" value="InterPro"/>
</dbReference>
<dbReference type="EC" id="2.2.1.6" evidence="4 14"/>
<gene>
    <name evidence="18" type="ORF">EI77_01830</name>
</gene>
<dbReference type="GO" id="GO:0003984">
    <property type="term" value="F:acetolactate synthase activity"/>
    <property type="evidence" value="ECO:0007669"/>
    <property type="project" value="UniProtKB-EC"/>
</dbReference>
<keyword evidence="7 14" id="KW-0808">Transferase</keyword>
<comment type="cofactor">
    <cofactor evidence="14">
        <name>thiamine diphosphate</name>
        <dbReference type="ChEBI" id="CHEBI:58937"/>
    </cofactor>
    <text evidence="14">Binds 1 thiamine pyrophosphate per subunit.</text>
</comment>
<reference evidence="18 19" key="1">
    <citation type="submission" date="2019-03" db="EMBL/GenBank/DDBJ databases">
        <title>Genomic Encyclopedia of Archaeal and Bacterial Type Strains, Phase II (KMG-II): from individual species to whole genera.</title>
        <authorList>
            <person name="Goeker M."/>
        </authorList>
    </citation>
    <scope>NUCLEOTIDE SEQUENCE [LARGE SCALE GENOMIC DNA]</scope>
    <source>
        <strain evidence="18 19">ATCC 25309</strain>
    </source>
</reference>
<dbReference type="PANTHER" id="PTHR18968">
    <property type="entry name" value="THIAMINE PYROPHOSPHATE ENZYMES"/>
    <property type="match status" value="1"/>
</dbReference>
<dbReference type="Pfam" id="PF00205">
    <property type="entry name" value="TPP_enzyme_M"/>
    <property type="match status" value="1"/>
</dbReference>
<dbReference type="SUPFAM" id="SSF52518">
    <property type="entry name" value="Thiamin diphosphate-binding fold (THDP-binding)"/>
    <property type="match status" value="2"/>
</dbReference>
<comment type="catalytic activity">
    <reaction evidence="13 14">
        <text>2 pyruvate + H(+) = (2S)-2-acetolactate + CO2</text>
        <dbReference type="Rhea" id="RHEA:25249"/>
        <dbReference type="ChEBI" id="CHEBI:15361"/>
        <dbReference type="ChEBI" id="CHEBI:15378"/>
        <dbReference type="ChEBI" id="CHEBI:16526"/>
        <dbReference type="ChEBI" id="CHEBI:58476"/>
        <dbReference type="EC" id="2.2.1.6"/>
    </reaction>
</comment>
<feature type="domain" description="Thiamine pyrophosphate enzyme TPP-binding" evidence="16">
    <location>
        <begin position="389"/>
        <end position="537"/>
    </location>
</feature>
<evidence type="ECO:0000259" key="15">
    <source>
        <dbReference type="Pfam" id="PF00205"/>
    </source>
</evidence>
<dbReference type="InterPro" id="IPR011766">
    <property type="entry name" value="TPP_enzyme_TPP-bd"/>
</dbReference>
<dbReference type="GO" id="GO:0005948">
    <property type="term" value="C:acetolactate synthase complex"/>
    <property type="evidence" value="ECO:0007669"/>
    <property type="project" value="UniProtKB-ARBA"/>
</dbReference>
<evidence type="ECO:0000256" key="8">
    <source>
        <dbReference type="ARBA" id="ARBA00022723"/>
    </source>
</evidence>
<evidence type="ECO:0000256" key="12">
    <source>
        <dbReference type="ARBA" id="ARBA00023304"/>
    </source>
</evidence>
<dbReference type="UniPathway" id="UPA00049">
    <property type="reaction ID" value="UER00059"/>
</dbReference>
<dbReference type="GO" id="GO:0009099">
    <property type="term" value="P:L-valine biosynthetic process"/>
    <property type="evidence" value="ECO:0007669"/>
    <property type="project" value="UniProtKB-UniPathway"/>
</dbReference>
<dbReference type="SUPFAM" id="SSF52467">
    <property type="entry name" value="DHS-like NAD/FAD-binding domain"/>
    <property type="match status" value="1"/>
</dbReference>
<dbReference type="FunFam" id="3.40.50.970:FF:000016">
    <property type="entry name" value="Acetolactate synthase"/>
    <property type="match status" value="1"/>
</dbReference>
<evidence type="ECO:0000256" key="13">
    <source>
        <dbReference type="ARBA" id="ARBA00048670"/>
    </source>
</evidence>
<protein>
    <recommendedName>
        <fullName evidence="4 14">Acetolactate synthase</fullName>
        <ecNumber evidence="4 14">2.2.1.6</ecNumber>
    </recommendedName>
</protein>
<dbReference type="UniPathway" id="UPA00047">
    <property type="reaction ID" value="UER00055"/>
</dbReference>
<keyword evidence="11 14" id="KW-0786">Thiamine pyrophosphate</keyword>
<dbReference type="InterPro" id="IPR000399">
    <property type="entry name" value="TPP-bd_CS"/>
</dbReference>
<comment type="pathway">
    <text evidence="1 14">Amino-acid biosynthesis; L-isoleucine biosynthesis; L-isoleucine from 2-oxobutanoate: step 1/4.</text>
</comment>
<comment type="similarity">
    <text evidence="3 14">Belongs to the TPP enzyme family.</text>
</comment>
<comment type="pathway">
    <text evidence="2 14">Amino-acid biosynthesis; L-valine biosynthesis; L-valine from pyruvate: step 1/4.</text>
</comment>
<dbReference type="Pfam" id="PF02775">
    <property type="entry name" value="TPP_enzyme_C"/>
    <property type="match status" value="1"/>
</dbReference>
<evidence type="ECO:0000256" key="5">
    <source>
        <dbReference type="ARBA" id="ARBA00022605"/>
    </source>
</evidence>
<dbReference type="PANTHER" id="PTHR18968:SF13">
    <property type="entry name" value="ACETOLACTATE SYNTHASE CATALYTIC SUBUNIT, MITOCHONDRIAL"/>
    <property type="match status" value="1"/>
</dbReference>
<dbReference type="FunFam" id="3.40.50.970:FF:000007">
    <property type="entry name" value="Acetolactate synthase"/>
    <property type="match status" value="1"/>
</dbReference>
<dbReference type="FunFam" id="3.40.50.1220:FF:000008">
    <property type="entry name" value="Acetolactate synthase"/>
    <property type="match status" value="1"/>
</dbReference>
<keyword evidence="5 14" id="KW-0028">Amino-acid biosynthesis</keyword>
<evidence type="ECO:0000259" key="16">
    <source>
        <dbReference type="Pfam" id="PF02775"/>
    </source>
</evidence>
<evidence type="ECO:0000256" key="14">
    <source>
        <dbReference type="RuleBase" id="RU003591"/>
    </source>
</evidence>
<dbReference type="Gene3D" id="3.40.50.970">
    <property type="match status" value="2"/>
</dbReference>
<dbReference type="Gene3D" id="3.40.50.1220">
    <property type="entry name" value="TPP-binding domain"/>
    <property type="match status" value="1"/>
</dbReference>
<evidence type="ECO:0000256" key="11">
    <source>
        <dbReference type="ARBA" id="ARBA00023052"/>
    </source>
</evidence>
<name>A0A4R7S4K4_9BACT</name>
<sequence>MSTPQMDGAQALIKTLADLGIEYVFGYSGGAAIPIFDALETMKTNMKFVLVRHEQGAVHMADGYARATGKPAVVLVTSGPGAGNTITGLMTAQMDSVPMIVLCGQTVSWMLGKDAFQEADIFNITAPVVKHNYLVKDTNAIPRIAREAYHIATTGRPGPVLIDIPKDKSQAPFTGNYDEPIDLPGYHPEESLKIDMKGIEEAARLISQSKRPVILAGQGAMIARADKELKQLAETLGAPVTTTLLGKGVFPETHALSLGMLGMHGTAYANKAICEADLILNVGSRFDDRIIGKPHMFGRNAKLIHIDIDAAEFNKMIKVDVTIKGDAKAALSKLLPLVQKLPTEEWVEHVDGYKKKFPLSYKKQGGLRMQQVIDELYTLTQGKAIVTTDVGQHQMWAAQFYKNDESYHWISSGGAGTMGFGFPAAIGAQLACPDKLVVSISGDGGFQMTLFELATAAIHKLPIKILILNNSYLGMVRQWQELFFENRESGVDLVGNPDFVKLGEAYGIKGFHIRRPADVERILQQALDYNEGPCIIEAECIKYENVFPMIPAGAALEDMIIEAPKHKMEKPTGST</sequence>
<dbReference type="AlphaFoldDB" id="A0A4R7S4K4"/>
<dbReference type="CDD" id="cd02015">
    <property type="entry name" value="TPP_AHAS"/>
    <property type="match status" value="1"/>
</dbReference>
<dbReference type="GO" id="GO:0000287">
    <property type="term" value="F:magnesium ion binding"/>
    <property type="evidence" value="ECO:0007669"/>
    <property type="project" value="UniProtKB-UniRule"/>
</dbReference>
<keyword evidence="12 14" id="KW-0100">Branched-chain amino acid biosynthesis</keyword>
<dbReference type="Proteomes" id="UP000295662">
    <property type="component" value="Unassembled WGS sequence"/>
</dbReference>
<dbReference type="InterPro" id="IPR012000">
    <property type="entry name" value="Thiamin_PyroP_enz_cen_dom"/>
</dbReference>
<dbReference type="InterPro" id="IPR045229">
    <property type="entry name" value="TPP_enz"/>
</dbReference>
<keyword evidence="8 14" id="KW-0479">Metal-binding</keyword>
<keyword evidence="9" id="KW-0274">FAD</keyword>
<comment type="cofactor">
    <cofactor evidence="14">
        <name>Mg(2+)</name>
        <dbReference type="ChEBI" id="CHEBI:18420"/>
    </cofactor>
    <text evidence="14">Binds 1 Mg(2+) ion per subunit.</text>
</comment>
<evidence type="ECO:0000256" key="7">
    <source>
        <dbReference type="ARBA" id="ARBA00022679"/>
    </source>
</evidence>
<evidence type="ECO:0000313" key="18">
    <source>
        <dbReference type="EMBL" id="TDU73360.1"/>
    </source>
</evidence>
<dbReference type="Pfam" id="PF02776">
    <property type="entry name" value="TPP_enzyme_N"/>
    <property type="match status" value="1"/>
</dbReference>
<dbReference type="InterPro" id="IPR029035">
    <property type="entry name" value="DHS-like_NAD/FAD-binding_dom"/>
</dbReference>
<evidence type="ECO:0000256" key="2">
    <source>
        <dbReference type="ARBA" id="ARBA00005025"/>
    </source>
</evidence>
<keyword evidence="6" id="KW-0285">Flavoprotein</keyword>
<accession>A0A4R7S4K4</accession>